<feature type="region of interest" description="Disordered" evidence="1">
    <location>
        <begin position="1"/>
        <end position="168"/>
    </location>
</feature>
<feature type="compositionally biased region" description="Polar residues" evidence="1">
    <location>
        <begin position="20"/>
        <end position="30"/>
    </location>
</feature>
<dbReference type="GeneID" id="96003763"/>
<feature type="compositionally biased region" description="Low complexity" evidence="1">
    <location>
        <begin position="63"/>
        <end position="73"/>
    </location>
</feature>
<feature type="compositionally biased region" description="Basic and acidic residues" evidence="1">
    <location>
        <begin position="120"/>
        <end position="137"/>
    </location>
</feature>
<evidence type="ECO:0000313" key="2">
    <source>
        <dbReference type="EMBL" id="KAL1589147.1"/>
    </source>
</evidence>
<dbReference type="Proteomes" id="UP000803884">
    <property type="component" value="Unassembled WGS sequence"/>
</dbReference>
<dbReference type="EMBL" id="JAAQHG020000005">
    <property type="protein sequence ID" value="KAL1589147.1"/>
    <property type="molecule type" value="Genomic_DNA"/>
</dbReference>
<sequence length="214" mass="23757">MSAPPRSSKQRRWSFAKFQFPSSKYANTKQGDSDLPPGLHKNKTMHEQQASSKLESPSEPGPSTTTRLSTTSLDPMDRSATDDAPPSTDTTSNTLPAAYEHLQYLPNAQPESDTLPSLPLDRKLTRSETKAARRESRLASQAARRASKAQEKQARRASELAEHEADRARGDVLDWEWHNRKCGCEKFEPRTGGSCAYARGKLDRHQSAVAPLIL</sequence>
<evidence type="ECO:0008006" key="4">
    <source>
        <dbReference type="Google" id="ProtNLM"/>
    </source>
</evidence>
<feature type="compositionally biased region" description="Basic and acidic residues" evidence="1">
    <location>
        <begin position="148"/>
        <end position="168"/>
    </location>
</feature>
<keyword evidence="3" id="KW-1185">Reference proteome</keyword>
<organism evidence="2 3">
    <name type="scientific">Cladosporium halotolerans</name>
    <dbReference type="NCBI Taxonomy" id="1052096"/>
    <lineage>
        <taxon>Eukaryota</taxon>
        <taxon>Fungi</taxon>
        <taxon>Dikarya</taxon>
        <taxon>Ascomycota</taxon>
        <taxon>Pezizomycotina</taxon>
        <taxon>Dothideomycetes</taxon>
        <taxon>Dothideomycetidae</taxon>
        <taxon>Cladosporiales</taxon>
        <taxon>Cladosporiaceae</taxon>
        <taxon>Cladosporium</taxon>
    </lineage>
</organism>
<evidence type="ECO:0000256" key="1">
    <source>
        <dbReference type="SAM" id="MobiDB-lite"/>
    </source>
</evidence>
<dbReference type="AlphaFoldDB" id="A0AB34KZE4"/>
<protein>
    <recommendedName>
        <fullName evidence="4">BZIP domain-containing protein</fullName>
    </recommendedName>
</protein>
<comment type="caution">
    <text evidence="2">The sequence shown here is derived from an EMBL/GenBank/DDBJ whole genome shotgun (WGS) entry which is preliminary data.</text>
</comment>
<reference evidence="2 3" key="1">
    <citation type="journal article" date="2020" name="Microbiol. Resour. Announc.">
        <title>Draft Genome Sequence of a Cladosporium Species Isolated from the Mesophotic Ascidian Didemnum maculosum.</title>
        <authorList>
            <person name="Gioti A."/>
            <person name="Siaperas R."/>
            <person name="Nikolaivits E."/>
            <person name="Le Goff G."/>
            <person name="Ouazzani J."/>
            <person name="Kotoulas G."/>
            <person name="Topakas E."/>
        </authorList>
    </citation>
    <scope>NUCLEOTIDE SEQUENCE [LARGE SCALE GENOMIC DNA]</scope>
    <source>
        <strain evidence="2 3">TM138-S3</strain>
    </source>
</reference>
<gene>
    <name evidence="2" type="ORF">WHR41_02319</name>
</gene>
<feature type="compositionally biased region" description="Low complexity" evidence="1">
    <location>
        <begin position="82"/>
        <end position="92"/>
    </location>
</feature>
<name>A0AB34KZE4_9PEZI</name>
<proteinExistence type="predicted"/>
<dbReference type="RefSeq" id="XP_069232252.1">
    <property type="nucleotide sequence ID" value="XM_069370925.1"/>
</dbReference>
<accession>A0AB34KZE4</accession>
<evidence type="ECO:0000313" key="3">
    <source>
        <dbReference type="Proteomes" id="UP000803884"/>
    </source>
</evidence>